<sequence>MSVSISLALHHSAVPLGSLLGPWLIGLVVSSIVFGITCLQVYLYYTKFSSRDSLFMKVFVAVLMILDIVHATLLTISYYVTSVDNFGDFEAISTAPCSFPQWPVYYCFVILFHSQGTDRGWSSFEQSSPDVLCLSDLDPVKQITLVARRDYILHFRRAVLCYSMVKSLQALSFKLQTQAIPFSLTALTFETACNILISGSMVYLLARNRTGFSKTNRAVNTLIAYMLNSGLLVAIFAVSCIVTFLTSTTTLIYGIFFFILVRLYGCSFMSIE</sequence>
<comment type="caution">
    <text evidence="3">The sequence shown here is derived from an EMBL/GenBank/DDBJ whole genome shotgun (WGS) entry which is preliminary data.</text>
</comment>
<dbReference type="EMBL" id="JARIHO010000094">
    <property type="protein sequence ID" value="KAJ7306143.1"/>
    <property type="molecule type" value="Genomic_DNA"/>
</dbReference>
<protein>
    <recommendedName>
        <fullName evidence="2">DUF6534 domain-containing protein</fullName>
    </recommendedName>
</protein>
<dbReference type="AlphaFoldDB" id="A0AAD7E9S5"/>
<keyword evidence="4" id="KW-1185">Reference proteome</keyword>
<feature type="transmembrane region" description="Helical" evidence="1">
    <location>
        <begin position="251"/>
        <end position="271"/>
    </location>
</feature>
<evidence type="ECO:0000313" key="3">
    <source>
        <dbReference type="EMBL" id="KAJ7306143.1"/>
    </source>
</evidence>
<feature type="domain" description="DUF6534" evidence="2">
    <location>
        <begin position="191"/>
        <end position="270"/>
    </location>
</feature>
<name>A0AAD7E9S5_9AGAR</name>
<feature type="transmembrane region" description="Helical" evidence="1">
    <location>
        <begin position="182"/>
        <end position="206"/>
    </location>
</feature>
<evidence type="ECO:0000259" key="2">
    <source>
        <dbReference type="Pfam" id="PF20152"/>
    </source>
</evidence>
<keyword evidence="1" id="KW-0472">Membrane</keyword>
<accession>A0AAD7E9S5</accession>
<gene>
    <name evidence="3" type="ORF">DFH08DRAFT_517435</name>
</gene>
<keyword evidence="1" id="KW-0812">Transmembrane</keyword>
<keyword evidence="1" id="KW-1133">Transmembrane helix</keyword>
<evidence type="ECO:0000256" key="1">
    <source>
        <dbReference type="SAM" id="Phobius"/>
    </source>
</evidence>
<feature type="transmembrane region" description="Helical" evidence="1">
    <location>
        <begin position="58"/>
        <end position="80"/>
    </location>
</feature>
<dbReference type="PANTHER" id="PTHR40465">
    <property type="entry name" value="CHROMOSOME 1, WHOLE GENOME SHOTGUN SEQUENCE"/>
    <property type="match status" value="1"/>
</dbReference>
<dbReference type="InterPro" id="IPR045339">
    <property type="entry name" value="DUF6534"/>
</dbReference>
<organism evidence="3 4">
    <name type="scientific">Mycena albidolilacea</name>
    <dbReference type="NCBI Taxonomy" id="1033008"/>
    <lineage>
        <taxon>Eukaryota</taxon>
        <taxon>Fungi</taxon>
        <taxon>Dikarya</taxon>
        <taxon>Basidiomycota</taxon>
        <taxon>Agaricomycotina</taxon>
        <taxon>Agaricomycetes</taxon>
        <taxon>Agaricomycetidae</taxon>
        <taxon>Agaricales</taxon>
        <taxon>Marasmiineae</taxon>
        <taxon>Mycenaceae</taxon>
        <taxon>Mycena</taxon>
    </lineage>
</organism>
<feature type="transmembrane region" description="Helical" evidence="1">
    <location>
        <begin position="218"/>
        <end position="245"/>
    </location>
</feature>
<evidence type="ECO:0000313" key="4">
    <source>
        <dbReference type="Proteomes" id="UP001218218"/>
    </source>
</evidence>
<proteinExistence type="predicted"/>
<dbReference type="Pfam" id="PF20152">
    <property type="entry name" value="DUF6534"/>
    <property type="match status" value="1"/>
</dbReference>
<feature type="transmembrane region" description="Helical" evidence="1">
    <location>
        <begin position="20"/>
        <end position="46"/>
    </location>
</feature>
<reference evidence="3" key="1">
    <citation type="submission" date="2023-03" db="EMBL/GenBank/DDBJ databases">
        <title>Massive genome expansion in bonnet fungi (Mycena s.s.) driven by repeated elements and novel gene families across ecological guilds.</title>
        <authorList>
            <consortium name="Lawrence Berkeley National Laboratory"/>
            <person name="Harder C.B."/>
            <person name="Miyauchi S."/>
            <person name="Viragh M."/>
            <person name="Kuo A."/>
            <person name="Thoen E."/>
            <person name="Andreopoulos B."/>
            <person name="Lu D."/>
            <person name="Skrede I."/>
            <person name="Drula E."/>
            <person name="Henrissat B."/>
            <person name="Morin E."/>
            <person name="Kohler A."/>
            <person name="Barry K."/>
            <person name="LaButti K."/>
            <person name="Morin E."/>
            <person name="Salamov A."/>
            <person name="Lipzen A."/>
            <person name="Mereny Z."/>
            <person name="Hegedus B."/>
            <person name="Baldrian P."/>
            <person name="Stursova M."/>
            <person name="Weitz H."/>
            <person name="Taylor A."/>
            <person name="Grigoriev I.V."/>
            <person name="Nagy L.G."/>
            <person name="Martin F."/>
            <person name="Kauserud H."/>
        </authorList>
    </citation>
    <scope>NUCLEOTIDE SEQUENCE</scope>
    <source>
        <strain evidence="3">CBHHK002</strain>
    </source>
</reference>
<dbReference type="PANTHER" id="PTHR40465:SF1">
    <property type="entry name" value="DUF6534 DOMAIN-CONTAINING PROTEIN"/>
    <property type="match status" value="1"/>
</dbReference>
<dbReference type="Proteomes" id="UP001218218">
    <property type="component" value="Unassembled WGS sequence"/>
</dbReference>